<dbReference type="PANTHER" id="PTHR12146">
    <property type="entry name" value="40S RIBOSOMAL PROTEIN S10"/>
    <property type="match status" value="1"/>
</dbReference>
<feature type="region of interest" description="Disordered" evidence="6">
    <location>
        <begin position="100"/>
        <end position="172"/>
    </location>
</feature>
<evidence type="ECO:0000313" key="10">
    <source>
        <dbReference type="Proteomes" id="UP000028924"/>
    </source>
</evidence>
<feature type="domain" description="Plectin/eS10 N-terminal" evidence="7">
    <location>
        <begin position="3"/>
        <end position="97"/>
    </location>
</feature>
<sequence length="172" mass="19465">MLISKKNRRAVYKQLFNDGVMYAEKDFNLKQHPEKDLEGVSNLEVIKLLQSLRSKELVTERYAWRHFYWFLTDSGIEYLREYLNLPAEVVPATLMKSTRPLEKGFGGDRPPRGDRFGGDRPRFGGDRPDRFGGGDRGGYRSDKTGAPGEYRPEFRSGGFGRGGNSAPAPATE</sequence>
<comment type="similarity">
    <text evidence="2">Belongs to the eukaryotic ribosomal protein eS10 family.</text>
</comment>
<dbReference type="Proteomes" id="UP000028924">
    <property type="component" value="Unassembled WGS sequence"/>
</dbReference>
<dbReference type="EMBL" id="GDKF01010034">
    <property type="protein sequence ID" value="JAT68588.1"/>
    <property type="molecule type" value="Transcribed_RNA"/>
</dbReference>
<evidence type="ECO:0000256" key="2">
    <source>
        <dbReference type="ARBA" id="ARBA00007278"/>
    </source>
</evidence>
<evidence type="ECO:0000313" key="9">
    <source>
        <dbReference type="EMBL" id="KFM25931.1"/>
    </source>
</evidence>
<dbReference type="KEGG" id="apro:F751_4183"/>
<dbReference type="RefSeq" id="XP_011398827.1">
    <property type="nucleotide sequence ID" value="XM_011400525.1"/>
</dbReference>
<dbReference type="EMBL" id="KL662124">
    <property type="protein sequence ID" value="KFM25931.1"/>
    <property type="molecule type" value="Genomic_DNA"/>
</dbReference>
<dbReference type="FunFam" id="1.10.10.10:FF:000025">
    <property type="entry name" value="40S ribosomal protein S10"/>
    <property type="match status" value="1"/>
</dbReference>
<keyword evidence="10" id="KW-1185">Reference proteome</keyword>
<evidence type="ECO:0000256" key="3">
    <source>
        <dbReference type="ARBA" id="ARBA00022490"/>
    </source>
</evidence>
<dbReference type="PANTHER" id="PTHR12146:SF0">
    <property type="entry name" value="RIBOSOMAL PROTEIN S10"/>
    <property type="match status" value="1"/>
</dbReference>
<keyword evidence="3" id="KW-0963">Cytoplasm</keyword>
<accession>A0A087SJM7</accession>
<evidence type="ECO:0000256" key="4">
    <source>
        <dbReference type="ARBA" id="ARBA00022980"/>
    </source>
</evidence>
<dbReference type="GO" id="GO:0003735">
    <property type="term" value="F:structural constituent of ribosome"/>
    <property type="evidence" value="ECO:0007669"/>
    <property type="project" value="TreeGrafter"/>
</dbReference>
<dbReference type="Gene3D" id="1.10.10.10">
    <property type="entry name" value="Winged helix-like DNA-binding domain superfamily/Winged helix DNA-binding domain"/>
    <property type="match status" value="1"/>
</dbReference>
<proteinExistence type="inferred from homology"/>
<dbReference type="GO" id="GO:0003723">
    <property type="term" value="F:RNA binding"/>
    <property type="evidence" value="ECO:0007669"/>
    <property type="project" value="TreeGrafter"/>
</dbReference>
<evidence type="ECO:0000259" key="7">
    <source>
        <dbReference type="Pfam" id="PF03501"/>
    </source>
</evidence>
<reference evidence="9 10" key="1">
    <citation type="journal article" date="2014" name="BMC Genomics">
        <title>Oil accumulation mechanisms of the oleaginous microalga Chlorella protothecoides revealed through its genome, transcriptomes, and proteomes.</title>
        <authorList>
            <person name="Gao C."/>
            <person name="Wang Y."/>
            <person name="Shen Y."/>
            <person name="Yan D."/>
            <person name="He X."/>
            <person name="Dai J."/>
            <person name="Wu Q."/>
        </authorList>
    </citation>
    <scope>NUCLEOTIDE SEQUENCE [LARGE SCALE GENOMIC DNA]</scope>
    <source>
        <strain evidence="9 10">0710</strain>
    </source>
</reference>
<organism evidence="9 10">
    <name type="scientific">Auxenochlorella protothecoides</name>
    <name type="common">Green microalga</name>
    <name type="synonym">Chlorella protothecoides</name>
    <dbReference type="NCBI Taxonomy" id="3075"/>
    <lineage>
        <taxon>Eukaryota</taxon>
        <taxon>Viridiplantae</taxon>
        <taxon>Chlorophyta</taxon>
        <taxon>core chlorophytes</taxon>
        <taxon>Trebouxiophyceae</taxon>
        <taxon>Chlorellales</taxon>
        <taxon>Chlorellaceae</taxon>
        <taxon>Auxenochlorella</taxon>
    </lineage>
</organism>
<dbReference type="GO" id="GO:0022627">
    <property type="term" value="C:cytosolic small ribosomal subunit"/>
    <property type="evidence" value="ECO:0007669"/>
    <property type="project" value="TreeGrafter"/>
</dbReference>
<keyword evidence="4 9" id="KW-0689">Ribosomal protein</keyword>
<protein>
    <submittedName>
        <fullName evidence="9">40S ribosomal protein S10</fullName>
    </submittedName>
</protein>
<evidence type="ECO:0000256" key="1">
    <source>
        <dbReference type="ARBA" id="ARBA00004496"/>
    </source>
</evidence>
<dbReference type="InterPro" id="IPR037447">
    <property type="entry name" value="Ribosomal_eS10"/>
</dbReference>
<evidence type="ECO:0000313" key="8">
    <source>
        <dbReference type="EMBL" id="JAT68588.1"/>
    </source>
</evidence>
<dbReference type="GeneID" id="23615574"/>
<dbReference type="OrthoDB" id="5211809at2759"/>
<evidence type="ECO:0000256" key="6">
    <source>
        <dbReference type="SAM" id="MobiDB-lite"/>
    </source>
</evidence>
<reference evidence="8" key="2">
    <citation type="submission" date="2015-08" db="EMBL/GenBank/DDBJ databases">
        <authorList>
            <person name="Babu N.S."/>
            <person name="Beckwith C.J."/>
            <person name="Beseler K.G."/>
            <person name="Brison A."/>
            <person name="Carone J.V."/>
            <person name="Caskin T.P."/>
            <person name="Diamond M."/>
            <person name="Durham M.E."/>
            <person name="Foxe J.M."/>
            <person name="Go M."/>
            <person name="Henderson B.A."/>
            <person name="Jones I.B."/>
            <person name="McGettigan J.A."/>
            <person name="Micheletti S.J."/>
            <person name="Nasrallah M.E."/>
            <person name="Ortiz D."/>
            <person name="Piller C.R."/>
            <person name="Privatt S.R."/>
            <person name="Schneider S.L."/>
            <person name="Sharp S."/>
            <person name="Smith T.C."/>
            <person name="Stanton J.D."/>
            <person name="Ullery H.E."/>
            <person name="Wilson R.J."/>
            <person name="Serrano M.G."/>
            <person name="Buck G."/>
            <person name="Lee V."/>
            <person name="Wang Y."/>
            <person name="Carvalho R."/>
            <person name="Voegtly L."/>
            <person name="Shi R."/>
            <person name="Duckworth R."/>
            <person name="Johnson A."/>
            <person name="Loviza R."/>
            <person name="Walstead R."/>
            <person name="Shah Z."/>
            <person name="Kiflezghi M."/>
            <person name="Wade K."/>
            <person name="Ball S.L."/>
            <person name="Bradley K.W."/>
            <person name="Asai D.J."/>
            <person name="Bowman C.A."/>
            <person name="Russell D.A."/>
            <person name="Pope W.H."/>
            <person name="Jacobs-Sera D."/>
            <person name="Hendrix R.W."/>
            <person name="Hatfull G.F."/>
        </authorList>
    </citation>
    <scope>NUCLEOTIDE SEQUENCE</scope>
</reference>
<dbReference type="Pfam" id="PF03501">
    <property type="entry name" value="S10_plectin"/>
    <property type="match status" value="1"/>
</dbReference>
<dbReference type="STRING" id="3075.A0A087SJM7"/>
<name>A0A087SJM7_AUXPR</name>
<feature type="compositionally biased region" description="Basic and acidic residues" evidence="6">
    <location>
        <begin position="100"/>
        <end position="143"/>
    </location>
</feature>
<dbReference type="eggNOG" id="KOG3344">
    <property type="taxonomic scope" value="Eukaryota"/>
</dbReference>
<keyword evidence="5" id="KW-0687">Ribonucleoprotein</keyword>
<gene>
    <name evidence="9" type="ORF">F751_4183</name>
    <name evidence="8" type="ORF">g.8648</name>
</gene>
<dbReference type="AlphaFoldDB" id="A0A087SJM7"/>
<evidence type="ECO:0000256" key="5">
    <source>
        <dbReference type="ARBA" id="ARBA00023274"/>
    </source>
</evidence>
<dbReference type="InterPro" id="IPR005326">
    <property type="entry name" value="Plectin_eS10_N"/>
</dbReference>
<comment type="subcellular location">
    <subcellularLocation>
        <location evidence="1">Cytoplasm</location>
    </subcellularLocation>
</comment>
<dbReference type="InterPro" id="IPR036388">
    <property type="entry name" value="WH-like_DNA-bd_sf"/>
</dbReference>